<dbReference type="EMBL" id="JBHSWJ010000002">
    <property type="protein sequence ID" value="MFC6715658.1"/>
    <property type="molecule type" value="Genomic_DNA"/>
</dbReference>
<evidence type="ECO:0000313" key="1">
    <source>
        <dbReference type="EMBL" id="MFC6715658.1"/>
    </source>
</evidence>
<reference evidence="2" key="1">
    <citation type="journal article" date="2019" name="Int. J. Syst. Evol. Microbiol.">
        <title>The Global Catalogue of Microorganisms (GCM) 10K type strain sequencing project: providing services to taxonomists for standard genome sequencing and annotation.</title>
        <authorList>
            <consortium name="The Broad Institute Genomics Platform"/>
            <consortium name="The Broad Institute Genome Sequencing Center for Infectious Disease"/>
            <person name="Wu L."/>
            <person name="Ma J."/>
        </authorList>
    </citation>
    <scope>NUCLEOTIDE SEQUENCE [LARGE SCALE GENOMIC DNA]</scope>
    <source>
        <strain evidence="2">NBRC 106593</strain>
    </source>
</reference>
<dbReference type="Proteomes" id="UP001596356">
    <property type="component" value="Unassembled WGS sequence"/>
</dbReference>
<comment type="caution">
    <text evidence="1">The sequence shown here is derived from an EMBL/GenBank/DDBJ whole genome shotgun (WGS) entry which is preliminary data.</text>
</comment>
<organism evidence="1 2">
    <name type="scientific">Branchiibius cervicis</name>
    <dbReference type="NCBI Taxonomy" id="908252"/>
    <lineage>
        <taxon>Bacteria</taxon>
        <taxon>Bacillati</taxon>
        <taxon>Actinomycetota</taxon>
        <taxon>Actinomycetes</taxon>
        <taxon>Micrococcales</taxon>
        <taxon>Dermacoccaceae</taxon>
        <taxon>Branchiibius</taxon>
    </lineage>
</organism>
<evidence type="ECO:0000313" key="2">
    <source>
        <dbReference type="Proteomes" id="UP001596356"/>
    </source>
</evidence>
<proteinExistence type="predicted"/>
<accession>A0ABW2AY62</accession>
<sequence>MPYPVPQEVVELAHLTGDGMADLHEIVVHPFAGAFGEEAVDGGDRRTDLLELDRRGDLARRDVYMHWVLLPVVTRCTHIQDVLRGMSVLCSAAGSEFQSTAAPTVLARSVLETGAMAGYHLEGTFDTRLLRGYTSGLSEHADAIQALAPLVRAHRADDADLIAAYIAHYDLARHFNYTLVEAPKRRVAERPRVQAVRSGDMQSAQLTPNTTGMLADVGGPWEQSWRTGSGVTHGRIWAVQGLQIRNEIGATRGEDFMHAAAMAIQGVNVLIRALATFTGDDTAVTECDLLTGSLGALYAERGLMSSPTGEPT</sequence>
<name>A0ABW2AY62_9MICO</name>
<dbReference type="RefSeq" id="WP_377824928.1">
    <property type="nucleotide sequence ID" value="NZ_JBHSWJ010000002.1"/>
</dbReference>
<keyword evidence="2" id="KW-1185">Reference proteome</keyword>
<gene>
    <name evidence="1" type="ORF">ACFQBT_18250</name>
</gene>
<protein>
    <submittedName>
        <fullName evidence="1">Uncharacterized protein</fullName>
    </submittedName>
</protein>